<dbReference type="Gene3D" id="2.120.10.30">
    <property type="entry name" value="TolB, C-terminal domain"/>
    <property type="match status" value="1"/>
</dbReference>
<dbReference type="Proteomes" id="UP001562357">
    <property type="component" value="Unassembled WGS sequence"/>
</dbReference>
<evidence type="ECO:0000313" key="2">
    <source>
        <dbReference type="EMBL" id="GAB0138505.1"/>
    </source>
</evidence>
<organism evidence="2 3">
    <name type="scientific">Epichloe bromicola</name>
    <dbReference type="NCBI Taxonomy" id="79588"/>
    <lineage>
        <taxon>Eukaryota</taxon>
        <taxon>Fungi</taxon>
        <taxon>Dikarya</taxon>
        <taxon>Ascomycota</taxon>
        <taxon>Pezizomycotina</taxon>
        <taxon>Sordariomycetes</taxon>
        <taxon>Hypocreomycetidae</taxon>
        <taxon>Hypocreales</taxon>
        <taxon>Clavicipitaceae</taxon>
        <taxon>Epichloe</taxon>
    </lineage>
</organism>
<proteinExistence type="predicted"/>
<feature type="compositionally biased region" description="Polar residues" evidence="1">
    <location>
        <begin position="15"/>
        <end position="27"/>
    </location>
</feature>
<dbReference type="InterPro" id="IPR011042">
    <property type="entry name" value="6-blade_b-propeller_TolB-like"/>
</dbReference>
<dbReference type="InterPro" id="IPR011044">
    <property type="entry name" value="Quino_amine_DH_bsu"/>
</dbReference>
<evidence type="ECO:0000313" key="3">
    <source>
        <dbReference type="Proteomes" id="UP001562357"/>
    </source>
</evidence>
<protein>
    <submittedName>
        <fullName evidence="2">Uncharacterized protein</fullName>
    </submittedName>
</protein>
<feature type="compositionally biased region" description="Low complexity" evidence="1">
    <location>
        <begin position="61"/>
        <end position="71"/>
    </location>
</feature>
<sequence length="466" mass="50070">MTQSAPSDLPPPYENATSSNSEQTPLVSYSDEKTHPSDTAQDAITNRIPANSPQTQGGGSSQPSQPSQPSHTPKHAGKKWSSTPKRVSCIAPSIAPGHAILRTRCFHSKSQHLRLALATSTTVQVYDAMRDSLLWELHSNSSQLVQGNEEPLTFGEGFRPSPDGSLLCVIASGRGQRRLLIVDSETGWVKLECSLSATDGNKPHISPDNTTAVLCHSGSATDSTGHFKIFSLIEEQANVRRVRFDKPASWQGMSIRFAPDNKHIIACAGPTRKVKDAAAAPSVSVCVYDIGESGKMVRSTSLSCSPKFNSTLQNVKFAADFHFPSLDEWLVSFPDYSSPGKTCIVNARLGQTVAVFSSELTLSQKWQVGVQSPGKAQVAHDAESGIFTRMELSNTIFPRGQTVTITKFALSANGGREKSVVRKPFQIRAVVLSCKHADVCGLSPDGSHMFVQQGAAGKVDVLSLAI</sequence>
<dbReference type="SUPFAM" id="SSF50969">
    <property type="entry name" value="YVTN repeat-like/Quinoprotein amine dehydrogenase"/>
    <property type="match status" value="1"/>
</dbReference>
<dbReference type="EMBL" id="BAAFGZ010000427">
    <property type="protein sequence ID" value="GAB0138505.1"/>
    <property type="molecule type" value="Genomic_DNA"/>
</dbReference>
<evidence type="ECO:0000256" key="1">
    <source>
        <dbReference type="SAM" id="MobiDB-lite"/>
    </source>
</evidence>
<keyword evidence="3" id="KW-1185">Reference proteome</keyword>
<feature type="compositionally biased region" description="Polar residues" evidence="1">
    <location>
        <begin position="37"/>
        <end position="51"/>
    </location>
</feature>
<accession>A0ABQ0CYJ4</accession>
<feature type="region of interest" description="Disordered" evidence="1">
    <location>
        <begin position="1"/>
        <end position="85"/>
    </location>
</feature>
<comment type="caution">
    <text evidence="2">The sequence shown here is derived from an EMBL/GenBank/DDBJ whole genome shotgun (WGS) entry which is preliminary data.</text>
</comment>
<name>A0ABQ0CYJ4_9HYPO</name>
<gene>
    <name evidence="2" type="primary">g6740</name>
    <name evidence="2" type="ORF">EsDP_00006740</name>
</gene>
<reference evidence="3" key="1">
    <citation type="submission" date="2024-06" db="EMBL/GenBank/DDBJ databases">
        <title>Draft Genome Sequences of Epichloe bromicola Strains Isolated from Elymus ciliaris.</title>
        <authorList>
            <consortium name="Epichloe bromicola genome sequencing consortium"/>
            <person name="Miura A."/>
            <person name="Imano S."/>
            <person name="Ashida A."/>
            <person name="Sato I."/>
            <person name="Chiba S."/>
            <person name="Tanaka A."/>
            <person name="Camagna M."/>
            <person name="Takemoto D."/>
        </authorList>
    </citation>
    <scope>NUCLEOTIDE SEQUENCE [LARGE SCALE GENOMIC DNA]</scope>
    <source>
        <strain evidence="3">DP</strain>
    </source>
</reference>